<dbReference type="AlphaFoldDB" id="A0A397T451"/>
<evidence type="ECO:0000256" key="1">
    <source>
        <dbReference type="SAM" id="MobiDB-lite"/>
    </source>
</evidence>
<dbReference type="EMBL" id="QKYT01000167">
    <property type="protein sequence ID" value="RIA90917.1"/>
    <property type="molecule type" value="Genomic_DNA"/>
</dbReference>
<dbReference type="OrthoDB" id="2443717at2759"/>
<feature type="compositionally biased region" description="Basic and acidic residues" evidence="1">
    <location>
        <begin position="105"/>
        <end position="119"/>
    </location>
</feature>
<feature type="region of interest" description="Disordered" evidence="1">
    <location>
        <begin position="100"/>
        <end position="120"/>
    </location>
</feature>
<accession>A0A397T451</accession>
<reference evidence="2 3" key="1">
    <citation type="submission" date="2018-06" db="EMBL/GenBank/DDBJ databases">
        <title>Comparative genomics reveals the genomic features of Rhizophagus irregularis, R. cerebriforme, R. diaphanum and Gigaspora rosea, and their symbiotic lifestyle signature.</title>
        <authorList>
            <person name="Morin E."/>
            <person name="San Clemente H."/>
            <person name="Chen E.C.H."/>
            <person name="De La Providencia I."/>
            <person name="Hainaut M."/>
            <person name="Kuo A."/>
            <person name="Kohler A."/>
            <person name="Murat C."/>
            <person name="Tang N."/>
            <person name="Roy S."/>
            <person name="Loubradou J."/>
            <person name="Henrissat B."/>
            <person name="Grigoriev I.V."/>
            <person name="Corradi N."/>
            <person name="Roux C."/>
            <person name="Martin F.M."/>
        </authorList>
    </citation>
    <scope>NUCLEOTIDE SEQUENCE [LARGE SCALE GENOMIC DNA]</scope>
    <source>
        <strain evidence="2 3">DAOM 227022</strain>
    </source>
</reference>
<comment type="caution">
    <text evidence="2">The sequence shown here is derived from an EMBL/GenBank/DDBJ whole genome shotgun (WGS) entry which is preliminary data.</text>
</comment>
<evidence type="ECO:0000313" key="3">
    <source>
        <dbReference type="Proteomes" id="UP000265703"/>
    </source>
</evidence>
<organism evidence="2 3">
    <name type="scientific">Glomus cerebriforme</name>
    <dbReference type="NCBI Taxonomy" id="658196"/>
    <lineage>
        <taxon>Eukaryota</taxon>
        <taxon>Fungi</taxon>
        <taxon>Fungi incertae sedis</taxon>
        <taxon>Mucoromycota</taxon>
        <taxon>Glomeromycotina</taxon>
        <taxon>Glomeromycetes</taxon>
        <taxon>Glomerales</taxon>
        <taxon>Glomeraceae</taxon>
        <taxon>Glomus</taxon>
    </lineage>
</organism>
<gene>
    <name evidence="2" type="ORF">C1645_822756</name>
</gene>
<keyword evidence="3" id="KW-1185">Reference proteome</keyword>
<proteinExistence type="predicted"/>
<evidence type="ECO:0000313" key="2">
    <source>
        <dbReference type="EMBL" id="RIA90917.1"/>
    </source>
</evidence>
<name>A0A397T451_9GLOM</name>
<dbReference type="Proteomes" id="UP000265703">
    <property type="component" value="Unassembled WGS sequence"/>
</dbReference>
<protein>
    <submittedName>
        <fullName evidence="2">Uncharacterized protein</fullName>
    </submittedName>
</protein>
<sequence>MSTQKWFDRIISILLERSTIKANQLIIHECIKGIFNNRLLEIDSNKEIKQEMAKFIEGIASGSKEKIWNVRCNQINKLEKYTENKKEIIRTKWENRKIRNQSKGELNKDKKTQKEKESEENLLQMARNNINRNNKKLMSRVIADRYIEILITKGEKVHTIWSSTYIFDLEFN</sequence>